<reference evidence="2" key="1">
    <citation type="journal article" date="2022" name="Mol. Ecol. Resour.">
        <title>The genomes of chicory, endive, great burdock and yacon provide insights into Asteraceae palaeo-polyploidization history and plant inulin production.</title>
        <authorList>
            <person name="Fan W."/>
            <person name="Wang S."/>
            <person name="Wang H."/>
            <person name="Wang A."/>
            <person name="Jiang F."/>
            <person name="Liu H."/>
            <person name="Zhao H."/>
            <person name="Xu D."/>
            <person name="Zhang Y."/>
        </authorList>
    </citation>
    <scope>NUCLEOTIDE SEQUENCE [LARGE SCALE GENOMIC DNA]</scope>
    <source>
        <strain evidence="2">cv. Yunnan</strain>
    </source>
</reference>
<sequence>MQKYEFESKGFVDTSATKHVGATLIAPVVEAILVCSAPTNQALTADVKGKESSEKVSSVKVDDEEISLYTSKVVDELNKSLAISTDLKEAEKAFNERIEALTNDLAAMTDIKIVLEIQQEDLLAKFSTTKSELAEAKVHIDKYEFSSKAVEKLLHFQIHGKVKNGIRYKAVPHPFYCNFTYSPVGPYN</sequence>
<keyword evidence="2" id="KW-1185">Reference proteome</keyword>
<proteinExistence type="predicted"/>
<evidence type="ECO:0000313" key="2">
    <source>
        <dbReference type="Proteomes" id="UP001056120"/>
    </source>
</evidence>
<comment type="caution">
    <text evidence="1">The sequence shown here is derived from an EMBL/GenBank/DDBJ whole genome shotgun (WGS) entry which is preliminary data.</text>
</comment>
<reference evidence="1 2" key="2">
    <citation type="journal article" date="2022" name="Mol. Ecol. Resour.">
        <title>The genomes of chicory, endive, great burdock and yacon provide insights into Asteraceae paleo-polyploidization history and plant inulin production.</title>
        <authorList>
            <person name="Fan W."/>
            <person name="Wang S."/>
            <person name="Wang H."/>
            <person name="Wang A."/>
            <person name="Jiang F."/>
            <person name="Liu H."/>
            <person name="Zhao H."/>
            <person name="Xu D."/>
            <person name="Zhang Y."/>
        </authorList>
    </citation>
    <scope>NUCLEOTIDE SEQUENCE [LARGE SCALE GENOMIC DNA]</scope>
    <source>
        <strain evidence="2">cv. Yunnan</strain>
        <tissue evidence="1">Leaves</tissue>
    </source>
</reference>
<dbReference type="Proteomes" id="UP001056120">
    <property type="component" value="Linkage Group LG05"/>
</dbReference>
<protein>
    <submittedName>
        <fullName evidence="1">Uncharacterized protein</fullName>
    </submittedName>
</protein>
<gene>
    <name evidence="1" type="ORF">L1987_15079</name>
</gene>
<organism evidence="1 2">
    <name type="scientific">Smallanthus sonchifolius</name>
    <dbReference type="NCBI Taxonomy" id="185202"/>
    <lineage>
        <taxon>Eukaryota</taxon>
        <taxon>Viridiplantae</taxon>
        <taxon>Streptophyta</taxon>
        <taxon>Embryophyta</taxon>
        <taxon>Tracheophyta</taxon>
        <taxon>Spermatophyta</taxon>
        <taxon>Magnoliopsida</taxon>
        <taxon>eudicotyledons</taxon>
        <taxon>Gunneridae</taxon>
        <taxon>Pentapetalae</taxon>
        <taxon>asterids</taxon>
        <taxon>campanulids</taxon>
        <taxon>Asterales</taxon>
        <taxon>Asteraceae</taxon>
        <taxon>Asteroideae</taxon>
        <taxon>Heliantheae alliance</taxon>
        <taxon>Millerieae</taxon>
        <taxon>Smallanthus</taxon>
    </lineage>
</organism>
<name>A0ACB9J830_9ASTR</name>
<evidence type="ECO:0000313" key="1">
    <source>
        <dbReference type="EMBL" id="KAI3815412.1"/>
    </source>
</evidence>
<accession>A0ACB9J830</accession>
<dbReference type="EMBL" id="CM042022">
    <property type="protein sequence ID" value="KAI3815412.1"/>
    <property type="molecule type" value="Genomic_DNA"/>
</dbReference>